<gene>
    <name evidence="1" type="ORF">CALVIDRAFT_60422</name>
</gene>
<dbReference type="Proteomes" id="UP000076738">
    <property type="component" value="Unassembled WGS sequence"/>
</dbReference>
<evidence type="ECO:0000313" key="1">
    <source>
        <dbReference type="EMBL" id="KZO97785.1"/>
    </source>
</evidence>
<dbReference type="AlphaFoldDB" id="A0A167NJI7"/>
<protein>
    <submittedName>
        <fullName evidence="1">Uncharacterized protein</fullName>
    </submittedName>
</protein>
<proteinExistence type="predicted"/>
<reference evidence="1 2" key="1">
    <citation type="journal article" date="2016" name="Mol. Biol. Evol.">
        <title>Comparative Genomics of Early-Diverging Mushroom-Forming Fungi Provides Insights into the Origins of Lignocellulose Decay Capabilities.</title>
        <authorList>
            <person name="Nagy L.G."/>
            <person name="Riley R."/>
            <person name="Tritt A."/>
            <person name="Adam C."/>
            <person name="Daum C."/>
            <person name="Floudas D."/>
            <person name="Sun H."/>
            <person name="Yadav J.S."/>
            <person name="Pangilinan J."/>
            <person name="Larsson K.H."/>
            <person name="Matsuura K."/>
            <person name="Barry K."/>
            <person name="Labutti K."/>
            <person name="Kuo R."/>
            <person name="Ohm R.A."/>
            <person name="Bhattacharya S.S."/>
            <person name="Shirouzu T."/>
            <person name="Yoshinaga Y."/>
            <person name="Martin F.M."/>
            <person name="Grigoriev I.V."/>
            <person name="Hibbett D.S."/>
        </authorList>
    </citation>
    <scope>NUCLEOTIDE SEQUENCE [LARGE SCALE GENOMIC DNA]</scope>
    <source>
        <strain evidence="1 2">TUFC12733</strain>
    </source>
</reference>
<sequence length="109" mass="12175">MPLGPSLRESSDSGMLIDRLNRRPADMLKLAPIGMDPLHGVSLSVDNDIETIFEECGGTKHSRLGTKTWPFVGFPRDFHCTTVIRPSAFFDANHDEEHKDSVCVLKHLD</sequence>
<name>A0A167NJI7_CALVF</name>
<organism evidence="1 2">
    <name type="scientific">Calocera viscosa (strain TUFC12733)</name>
    <dbReference type="NCBI Taxonomy" id="1330018"/>
    <lineage>
        <taxon>Eukaryota</taxon>
        <taxon>Fungi</taxon>
        <taxon>Dikarya</taxon>
        <taxon>Basidiomycota</taxon>
        <taxon>Agaricomycotina</taxon>
        <taxon>Dacrymycetes</taxon>
        <taxon>Dacrymycetales</taxon>
        <taxon>Dacrymycetaceae</taxon>
        <taxon>Calocera</taxon>
    </lineage>
</organism>
<dbReference type="EMBL" id="KV417278">
    <property type="protein sequence ID" value="KZO97785.1"/>
    <property type="molecule type" value="Genomic_DNA"/>
</dbReference>
<keyword evidence="2" id="KW-1185">Reference proteome</keyword>
<accession>A0A167NJI7</accession>
<evidence type="ECO:0000313" key="2">
    <source>
        <dbReference type="Proteomes" id="UP000076738"/>
    </source>
</evidence>